<gene>
    <name evidence="2" type="ORF">SDC9_112709</name>
</gene>
<accession>A0A645BKG6</accession>
<protein>
    <submittedName>
        <fullName evidence="2">Uncharacterized protein</fullName>
    </submittedName>
</protein>
<organism evidence="2">
    <name type="scientific">bioreactor metagenome</name>
    <dbReference type="NCBI Taxonomy" id="1076179"/>
    <lineage>
        <taxon>unclassified sequences</taxon>
        <taxon>metagenomes</taxon>
        <taxon>ecological metagenomes</taxon>
    </lineage>
</organism>
<evidence type="ECO:0000256" key="1">
    <source>
        <dbReference type="SAM" id="MobiDB-lite"/>
    </source>
</evidence>
<dbReference type="AlphaFoldDB" id="A0A645BKG6"/>
<reference evidence="2" key="1">
    <citation type="submission" date="2019-08" db="EMBL/GenBank/DDBJ databases">
        <authorList>
            <person name="Kucharzyk K."/>
            <person name="Murdoch R.W."/>
            <person name="Higgins S."/>
            <person name="Loffler F."/>
        </authorList>
    </citation>
    <scope>NUCLEOTIDE SEQUENCE</scope>
</reference>
<evidence type="ECO:0000313" key="2">
    <source>
        <dbReference type="EMBL" id="MPM65807.1"/>
    </source>
</evidence>
<dbReference type="EMBL" id="VSSQ01020728">
    <property type="protein sequence ID" value="MPM65807.1"/>
    <property type="molecule type" value="Genomic_DNA"/>
</dbReference>
<sequence length="117" mass="13675">MIRKQQYRHERKRGKQAERGAVAARNQRAKRDNCENQHREDARPYCFCAEEEAERDAERQHNVARVEVCVPDRGEKPPAIACTKILRKAQRVDSIVMQYAQKAHDTCAKQECPLRPF</sequence>
<feature type="region of interest" description="Disordered" evidence="1">
    <location>
        <begin position="1"/>
        <end position="36"/>
    </location>
</feature>
<name>A0A645BKG6_9ZZZZ</name>
<comment type="caution">
    <text evidence="2">The sequence shown here is derived from an EMBL/GenBank/DDBJ whole genome shotgun (WGS) entry which is preliminary data.</text>
</comment>
<feature type="compositionally biased region" description="Basic residues" evidence="1">
    <location>
        <begin position="1"/>
        <end position="14"/>
    </location>
</feature>
<proteinExistence type="predicted"/>